<comment type="caution">
    <text evidence="1">The sequence shown here is derived from an EMBL/GenBank/DDBJ whole genome shotgun (WGS) entry which is preliminary data.</text>
</comment>
<dbReference type="PANTHER" id="PTHR42754:SF1">
    <property type="entry name" value="LIPOPROTEIN"/>
    <property type="match status" value="1"/>
</dbReference>
<gene>
    <name evidence="1" type="ORF">XD57_0916</name>
</gene>
<dbReference type="OMA" id="YDLFVVK"/>
<dbReference type="EMBL" id="LGFG01000067">
    <property type="protein sequence ID" value="KUK22983.1"/>
    <property type="molecule type" value="Genomic_DNA"/>
</dbReference>
<dbReference type="Proteomes" id="UP000058636">
    <property type="component" value="Unassembled WGS sequence"/>
</dbReference>
<evidence type="ECO:0000313" key="1">
    <source>
        <dbReference type="EMBL" id="KUK22983.1"/>
    </source>
</evidence>
<dbReference type="InterPro" id="IPR011047">
    <property type="entry name" value="Quinoprotein_ADH-like_sf"/>
</dbReference>
<dbReference type="PANTHER" id="PTHR42754">
    <property type="entry name" value="ENDOGLUCANASE"/>
    <property type="match status" value="1"/>
</dbReference>
<protein>
    <submittedName>
        <fullName evidence="1">Uncharacterized protein</fullName>
    </submittedName>
</protein>
<sequence length="258" mass="27672">MSKMFITVFFGIMLVTVSLICIAETAPEIIWQKILGGSSDDYAFSIQQTPDGGYIVAGYTESNDGDVKGNHENGDFWIVKLDKDGNIEWQKTLGGSNWDWAFSVQQTPDGGYIVAGFTWSNDGDVSGNHGSLDAWIVKLDKDGNIEWQKTLGGSGNDWATSVQQTTDGGYIVAGGTYSTDGVIRGNHGSLDAWVVKLDGNGNMQWQKALGGSGSDSAWSVQQTTDGGYIVAGFTKSNDGDVTGNHGSADFWVVKLGWQ</sequence>
<dbReference type="PATRIC" id="fig|93930.3.peg.1770"/>
<organism evidence="1 2">
    <name type="scientific">Thermotoga petrophila</name>
    <dbReference type="NCBI Taxonomy" id="93929"/>
    <lineage>
        <taxon>Bacteria</taxon>
        <taxon>Thermotogati</taxon>
        <taxon>Thermotogota</taxon>
        <taxon>Thermotogae</taxon>
        <taxon>Thermotogales</taxon>
        <taxon>Thermotogaceae</taxon>
        <taxon>Thermotoga</taxon>
    </lineage>
</organism>
<reference evidence="1 2" key="1">
    <citation type="journal article" date="2015" name="MBio">
        <title>Genome-Resolved Metagenomic Analysis Reveals Roles for Candidate Phyla and Other Microbial Community Members in Biogeochemical Transformations in Oil Reservoirs.</title>
        <authorList>
            <person name="Hu P."/>
            <person name="Tom L."/>
            <person name="Singh A."/>
            <person name="Thomas B.C."/>
            <person name="Baker B.J."/>
            <person name="Piceno Y.M."/>
            <person name="Andersen G.L."/>
            <person name="Banfield J.F."/>
        </authorList>
    </citation>
    <scope>NUCLEOTIDE SEQUENCE [LARGE SCALE GENOMIC DNA]</scope>
    <source>
        <strain evidence="1">46_26</strain>
    </source>
</reference>
<dbReference type="SUPFAM" id="SSF50998">
    <property type="entry name" value="Quinoprotein alcohol dehydrogenase-like"/>
    <property type="match status" value="1"/>
</dbReference>
<accession>A0A101EQF3</accession>
<dbReference type="Gene3D" id="2.80.10.50">
    <property type="match status" value="1"/>
</dbReference>
<evidence type="ECO:0000313" key="2">
    <source>
        <dbReference type="Proteomes" id="UP000058636"/>
    </source>
</evidence>
<dbReference type="AlphaFoldDB" id="A0A101EQF3"/>
<name>A0A101EQF3_9THEM</name>
<proteinExistence type="predicted"/>